<feature type="transmembrane region" description="Helical" evidence="1">
    <location>
        <begin position="39"/>
        <end position="61"/>
    </location>
</feature>
<evidence type="ECO:0000313" key="2">
    <source>
        <dbReference type="EMBL" id="MYL18662.1"/>
    </source>
</evidence>
<keyword evidence="1" id="KW-1133">Transmembrane helix</keyword>
<comment type="caution">
    <text evidence="2">The sequence shown here is derived from an EMBL/GenBank/DDBJ whole genome shotgun (WGS) entry which is preliminary data.</text>
</comment>
<feature type="transmembrane region" description="Helical" evidence="1">
    <location>
        <begin position="73"/>
        <end position="95"/>
    </location>
</feature>
<keyword evidence="1" id="KW-0812">Transmembrane</keyword>
<protein>
    <submittedName>
        <fullName evidence="2">Uncharacterized protein</fullName>
    </submittedName>
</protein>
<name>A0A845DQK5_9BACI</name>
<reference evidence="2 3" key="1">
    <citation type="submission" date="2019-11" db="EMBL/GenBank/DDBJ databases">
        <title>Genome sequences of 17 halophilic strains isolated from different environments.</title>
        <authorList>
            <person name="Furrow R.E."/>
        </authorList>
    </citation>
    <scope>NUCLEOTIDE SEQUENCE [LARGE SCALE GENOMIC DNA]</scope>
    <source>
        <strain evidence="2 3">22511_23_Filter</strain>
    </source>
</reference>
<proteinExistence type="predicted"/>
<organism evidence="2 3">
    <name type="scientific">Halobacillus litoralis</name>
    <dbReference type="NCBI Taxonomy" id="45668"/>
    <lineage>
        <taxon>Bacteria</taxon>
        <taxon>Bacillati</taxon>
        <taxon>Bacillota</taxon>
        <taxon>Bacilli</taxon>
        <taxon>Bacillales</taxon>
        <taxon>Bacillaceae</taxon>
        <taxon>Halobacillus</taxon>
    </lineage>
</organism>
<keyword evidence="1" id="KW-0472">Membrane</keyword>
<accession>A0A845DQK5</accession>
<gene>
    <name evidence="2" type="ORF">GLW04_02105</name>
</gene>
<sequence length="96" mass="10528">MRRTYSLWSAGLGASAVLLIVLSYGTAPADPQGFHKMMIQIFFFGALASAVASLALSFLAWKNKERGFLKWTAPLILLGSLLVFLTLFVLMVISFL</sequence>
<dbReference type="Proteomes" id="UP000460949">
    <property type="component" value="Unassembled WGS sequence"/>
</dbReference>
<evidence type="ECO:0000256" key="1">
    <source>
        <dbReference type="SAM" id="Phobius"/>
    </source>
</evidence>
<evidence type="ECO:0000313" key="3">
    <source>
        <dbReference type="Proteomes" id="UP000460949"/>
    </source>
</evidence>
<dbReference type="RefSeq" id="WP_160835114.1">
    <property type="nucleotide sequence ID" value="NZ_WMET01000001.1"/>
</dbReference>
<feature type="transmembrane region" description="Helical" evidence="1">
    <location>
        <begin position="7"/>
        <end position="27"/>
    </location>
</feature>
<dbReference type="EMBL" id="WMET01000001">
    <property type="protein sequence ID" value="MYL18662.1"/>
    <property type="molecule type" value="Genomic_DNA"/>
</dbReference>
<dbReference type="AlphaFoldDB" id="A0A845DQK5"/>